<evidence type="ECO:0000256" key="2">
    <source>
        <dbReference type="ARBA" id="ARBA00022692"/>
    </source>
</evidence>
<gene>
    <name evidence="7" type="ORF">HOLleu_24745</name>
</gene>
<keyword evidence="8" id="KW-1185">Reference proteome</keyword>
<protein>
    <submittedName>
        <fullName evidence="7">G-protein coupled receptor Mth2</fullName>
    </submittedName>
</protein>
<feature type="transmembrane region" description="Helical" evidence="5">
    <location>
        <begin position="225"/>
        <end position="246"/>
    </location>
</feature>
<dbReference type="GO" id="GO:0007166">
    <property type="term" value="P:cell surface receptor signaling pathway"/>
    <property type="evidence" value="ECO:0007669"/>
    <property type="project" value="InterPro"/>
</dbReference>
<dbReference type="GO" id="GO:0016020">
    <property type="term" value="C:membrane"/>
    <property type="evidence" value="ECO:0007669"/>
    <property type="project" value="UniProtKB-SubCell"/>
</dbReference>
<keyword evidence="7" id="KW-0675">Receptor</keyword>
<dbReference type="Proteomes" id="UP001152320">
    <property type="component" value="Chromosome 12"/>
</dbReference>
<feature type="transmembrane region" description="Helical" evidence="5">
    <location>
        <begin position="70"/>
        <end position="88"/>
    </location>
</feature>
<dbReference type="PANTHER" id="PTHR45902">
    <property type="entry name" value="LATROPHILIN RECEPTOR-LIKE PROTEIN A"/>
    <property type="match status" value="1"/>
</dbReference>
<feature type="transmembrane region" description="Helical" evidence="5">
    <location>
        <begin position="109"/>
        <end position="129"/>
    </location>
</feature>
<keyword evidence="3 5" id="KW-1133">Transmembrane helix</keyword>
<keyword evidence="4 5" id="KW-0472">Membrane</keyword>
<dbReference type="InterPro" id="IPR017981">
    <property type="entry name" value="GPCR_2-like_7TM"/>
</dbReference>
<dbReference type="AlphaFoldDB" id="A0A9Q1H3G2"/>
<dbReference type="GO" id="GO:0004888">
    <property type="term" value="F:transmembrane signaling receptor activity"/>
    <property type="evidence" value="ECO:0007669"/>
    <property type="project" value="InterPro"/>
</dbReference>
<reference evidence="7" key="1">
    <citation type="submission" date="2021-10" db="EMBL/GenBank/DDBJ databases">
        <title>Tropical sea cucumber genome reveals ecological adaptation and Cuvierian tubules defense mechanism.</title>
        <authorList>
            <person name="Chen T."/>
        </authorList>
    </citation>
    <scope>NUCLEOTIDE SEQUENCE</scope>
    <source>
        <strain evidence="7">Nanhai2018</strain>
        <tissue evidence="7">Muscle</tissue>
    </source>
</reference>
<evidence type="ECO:0000256" key="3">
    <source>
        <dbReference type="ARBA" id="ARBA00022989"/>
    </source>
</evidence>
<evidence type="ECO:0000256" key="5">
    <source>
        <dbReference type="SAM" id="Phobius"/>
    </source>
</evidence>
<accession>A0A9Q1H3G2</accession>
<comment type="subcellular location">
    <subcellularLocation>
        <location evidence="1">Membrane</location>
        <topology evidence="1">Multi-pass membrane protein</topology>
    </subcellularLocation>
</comment>
<evidence type="ECO:0000256" key="1">
    <source>
        <dbReference type="ARBA" id="ARBA00004141"/>
    </source>
</evidence>
<sequence length="264" mass="30335">MLLVFSVLSILCLAVVIWIHVRFPRLQNIYGFCLVCLSVTLAASFILSVIQIITDFVSTDVAIVFTIIRHYIWLSVFAWGTVIIFHVYRSFAINVVANKICVLTIKDQSYRYAIFAWGLPIPFVVTGMICHYRLEDFVYTRHWLTSEHILPLFIFIIPALCLSFLGISLFFGTLSKMEKMRKGTDELWNHHTTDILFIAVRLQLTLGVPWISFLFLMVSNHPLKLPIVSTINSLQGILIMVAFVTTKKIKNLLKQRNRTHPTTV</sequence>
<feature type="transmembrane region" description="Helical" evidence="5">
    <location>
        <begin position="149"/>
        <end position="174"/>
    </location>
</feature>
<name>A0A9Q1H3G2_HOLLE</name>
<dbReference type="EMBL" id="JAIZAY010000012">
    <property type="protein sequence ID" value="KAJ8031528.1"/>
    <property type="molecule type" value="Genomic_DNA"/>
</dbReference>
<evidence type="ECO:0000259" key="6">
    <source>
        <dbReference type="PROSITE" id="PS50261"/>
    </source>
</evidence>
<evidence type="ECO:0000313" key="7">
    <source>
        <dbReference type="EMBL" id="KAJ8031528.1"/>
    </source>
</evidence>
<feature type="transmembrane region" description="Helical" evidence="5">
    <location>
        <begin position="30"/>
        <end position="50"/>
    </location>
</feature>
<feature type="transmembrane region" description="Helical" evidence="5">
    <location>
        <begin position="195"/>
        <end position="219"/>
    </location>
</feature>
<dbReference type="PROSITE" id="PS50261">
    <property type="entry name" value="G_PROTEIN_RECEP_F2_4"/>
    <property type="match status" value="1"/>
</dbReference>
<feature type="transmembrane region" description="Helical" evidence="5">
    <location>
        <begin position="6"/>
        <end position="23"/>
    </location>
</feature>
<evidence type="ECO:0000256" key="4">
    <source>
        <dbReference type="ARBA" id="ARBA00023136"/>
    </source>
</evidence>
<dbReference type="InterPro" id="IPR053231">
    <property type="entry name" value="GPCR_LN-TM7"/>
</dbReference>
<evidence type="ECO:0000313" key="8">
    <source>
        <dbReference type="Proteomes" id="UP001152320"/>
    </source>
</evidence>
<dbReference type="OrthoDB" id="6134459at2759"/>
<dbReference type="PANTHER" id="PTHR45902:SF1">
    <property type="entry name" value="LATROPHILIN RECEPTOR-LIKE PROTEIN A"/>
    <property type="match status" value="1"/>
</dbReference>
<proteinExistence type="predicted"/>
<dbReference type="Gene3D" id="1.20.1070.10">
    <property type="entry name" value="Rhodopsin 7-helix transmembrane proteins"/>
    <property type="match status" value="1"/>
</dbReference>
<keyword evidence="2 5" id="KW-0812">Transmembrane</keyword>
<comment type="caution">
    <text evidence="7">The sequence shown here is derived from an EMBL/GenBank/DDBJ whole genome shotgun (WGS) entry which is preliminary data.</text>
</comment>
<feature type="domain" description="G-protein coupled receptors family 2 profile 2" evidence="6">
    <location>
        <begin position="1"/>
        <end position="247"/>
    </location>
</feature>
<organism evidence="7 8">
    <name type="scientific">Holothuria leucospilota</name>
    <name type="common">Black long sea cucumber</name>
    <name type="synonym">Mertensiothuria leucospilota</name>
    <dbReference type="NCBI Taxonomy" id="206669"/>
    <lineage>
        <taxon>Eukaryota</taxon>
        <taxon>Metazoa</taxon>
        <taxon>Echinodermata</taxon>
        <taxon>Eleutherozoa</taxon>
        <taxon>Echinozoa</taxon>
        <taxon>Holothuroidea</taxon>
        <taxon>Aspidochirotacea</taxon>
        <taxon>Aspidochirotida</taxon>
        <taxon>Holothuriidae</taxon>
        <taxon>Holothuria</taxon>
    </lineage>
</organism>